<feature type="region of interest" description="Disordered" evidence="1">
    <location>
        <begin position="155"/>
        <end position="176"/>
    </location>
</feature>
<reference evidence="3" key="2">
    <citation type="submission" date="2021-08" db="EMBL/GenBank/DDBJ databases">
        <authorList>
            <person name="Tani A."/>
            <person name="Ola A."/>
            <person name="Ogura Y."/>
            <person name="Katsura K."/>
            <person name="Hayashi T."/>
        </authorList>
    </citation>
    <scope>NUCLEOTIDE SEQUENCE</scope>
    <source>
        <strain evidence="3">DSM 16372</strain>
    </source>
</reference>
<keyword evidence="2" id="KW-0812">Transmembrane</keyword>
<evidence type="ECO:0000256" key="2">
    <source>
        <dbReference type="SAM" id="Phobius"/>
    </source>
</evidence>
<comment type="caution">
    <text evidence="3">The sequence shown here is derived from an EMBL/GenBank/DDBJ whole genome shotgun (WGS) entry which is preliminary data.</text>
</comment>
<keyword evidence="2" id="KW-0472">Membrane</keyword>
<evidence type="ECO:0000256" key="1">
    <source>
        <dbReference type="SAM" id="MobiDB-lite"/>
    </source>
</evidence>
<dbReference type="RefSeq" id="WP_238231068.1">
    <property type="nucleotide sequence ID" value="NZ_BPQO01000022.1"/>
</dbReference>
<gene>
    <name evidence="3" type="ORF">BHAOGJBA_4450</name>
</gene>
<dbReference type="AlphaFoldDB" id="A0AAV4ZQQ0"/>
<evidence type="ECO:0000313" key="4">
    <source>
        <dbReference type="Proteomes" id="UP001055247"/>
    </source>
</evidence>
<organism evidence="3 4">
    <name type="scientific">Methylobacterium hispanicum</name>
    <dbReference type="NCBI Taxonomy" id="270350"/>
    <lineage>
        <taxon>Bacteria</taxon>
        <taxon>Pseudomonadati</taxon>
        <taxon>Pseudomonadota</taxon>
        <taxon>Alphaproteobacteria</taxon>
        <taxon>Hyphomicrobiales</taxon>
        <taxon>Methylobacteriaceae</taxon>
        <taxon>Methylobacterium</taxon>
    </lineage>
</organism>
<accession>A0AAV4ZQQ0</accession>
<sequence>MELKEIVAVGLAAICVMLFLHFRTAEADRRRTRRHESVSEANAREIAFARDLLLEHGYALESKELGSDGTVEHAYAKELDDAQTCRRLSCHFTEGGTDDVVFTIFAHDFLARVELRYAGGRIDADDLARMEAFSHPRATRVNGNHRLPSARVADWQERHGSSHADAAAQKRPKAIY</sequence>
<keyword evidence="4" id="KW-1185">Reference proteome</keyword>
<reference evidence="3" key="1">
    <citation type="journal article" date="2016" name="Front. Microbiol.">
        <title>Genome Sequence of the Piezophilic, Mesophilic Sulfate-Reducing Bacterium Desulfovibrio indicus J2T.</title>
        <authorList>
            <person name="Cao J."/>
            <person name="Maignien L."/>
            <person name="Shao Z."/>
            <person name="Alain K."/>
            <person name="Jebbar M."/>
        </authorList>
    </citation>
    <scope>NUCLEOTIDE SEQUENCE</scope>
    <source>
        <strain evidence="3">DSM 16372</strain>
    </source>
</reference>
<feature type="transmembrane region" description="Helical" evidence="2">
    <location>
        <begin position="6"/>
        <end position="25"/>
    </location>
</feature>
<evidence type="ECO:0000313" key="3">
    <source>
        <dbReference type="EMBL" id="GJD90906.1"/>
    </source>
</evidence>
<name>A0AAV4ZQQ0_9HYPH</name>
<keyword evidence="2" id="KW-1133">Transmembrane helix</keyword>
<protein>
    <submittedName>
        <fullName evidence="3">Uncharacterized protein</fullName>
    </submittedName>
</protein>
<dbReference type="Proteomes" id="UP001055247">
    <property type="component" value="Unassembled WGS sequence"/>
</dbReference>
<proteinExistence type="predicted"/>
<dbReference type="EMBL" id="BPQO01000022">
    <property type="protein sequence ID" value="GJD90906.1"/>
    <property type="molecule type" value="Genomic_DNA"/>
</dbReference>